<dbReference type="InterPro" id="IPR036388">
    <property type="entry name" value="WH-like_DNA-bd_sf"/>
</dbReference>
<gene>
    <name evidence="1" type="primary">ywnA_1</name>
    <name evidence="1" type="ORF">SPHI_05570</name>
</gene>
<dbReference type="GO" id="GO:0003700">
    <property type="term" value="F:DNA-binding transcription factor activity"/>
    <property type="evidence" value="ECO:0007669"/>
    <property type="project" value="TreeGrafter"/>
</dbReference>
<evidence type="ECO:0000313" key="2">
    <source>
        <dbReference type="Proteomes" id="UP000188729"/>
    </source>
</evidence>
<organism evidence="1 2">
    <name type="scientific">Sphingomonas jeddahensis</name>
    <dbReference type="NCBI Taxonomy" id="1915074"/>
    <lineage>
        <taxon>Bacteria</taxon>
        <taxon>Pseudomonadati</taxon>
        <taxon>Pseudomonadota</taxon>
        <taxon>Alphaproteobacteria</taxon>
        <taxon>Sphingomonadales</taxon>
        <taxon>Sphingomonadaceae</taxon>
        <taxon>Sphingomonas</taxon>
    </lineage>
</organism>
<evidence type="ECO:0000313" key="1">
    <source>
        <dbReference type="EMBL" id="ONF97120.1"/>
    </source>
</evidence>
<name>A0A1V2EWZ4_9SPHN</name>
<dbReference type="PANTHER" id="PTHR33221">
    <property type="entry name" value="WINGED HELIX-TURN-HELIX TRANSCRIPTIONAL REGULATOR, RRF2 FAMILY"/>
    <property type="match status" value="1"/>
</dbReference>
<reference evidence="1 2" key="1">
    <citation type="submission" date="2016-11" db="EMBL/GenBank/DDBJ databases">
        <title>Genome sequence of Sphingomonas jeddahensis G39.</title>
        <authorList>
            <person name="Poehlein A."/>
            <person name="Wuebbeler J.H."/>
            <person name="Steinbuechel A."/>
            <person name="Daniel R."/>
        </authorList>
    </citation>
    <scope>NUCLEOTIDE SEQUENCE [LARGE SCALE GENOMIC DNA]</scope>
    <source>
        <strain evidence="1 2">G39</strain>
    </source>
</reference>
<dbReference type="EMBL" id="MPSB01000002">
    <property type="protein sequence ID" value="ONF97120.1"/>
    <property type="molecule type" value="Genomic_DNA"/>
</dbReference>
<proteinExistence type="predicted"/>
<dbReference type="Pfam" id="PF02082">
    <property type="entry name" value="Rrf2"/>
    <property type="match status" value="1"/>
</dbReference>
<dbReference type="InterPro" id="IPR000944">
    <property type="entry name" value="Tscrpt_reg_Rrf2"/>
</dbReference>
<keyword evidence="2" id="KW-1185">Reference proteome</keyword>
<sequence length="130" mass="13745">MVHVLVHMALLGGRETSDTIARMLNTNPVVVRRMMGLLKARGIVHSEGGRGGGWTLQRPLAELTVLDVQDALDQGPILAPGLSNDQPVCPVERAANTALTAAFGVGEDVIRTEFAKLTLADIAQSAVEGH</sequence>
<dbReference type="GO" id="GO:0005829">
    <property type="term" value="C:cytosol"/>
    <property type="evidence" value="ECO:0007669"/>
    <property type="project" value="TreeGrafter"/>
</dbReference>
<accession>A0A1V2EWZ4</accession>
<protein>
    <submittedName>
        <fullName evidence="1">Putative HTH-type transcriptional regulator YwnA</fullName>
    </submittedName>
</protein>
<dbReference type="Gene3D" id="1.10.10.10">
    <property type="entry name" value="Winged helix-like DNA-binding domain superfamily/Winged helix DNA-binding domain"/>
    <property type="match status" value="1"/>
</dbReference>
<dbReference type="SUPFAM" id="SSF46785">
    <property type="entry name" value="Winged helix' DNA-binding domain"/>
    <property type="match status" value="1"/>
</dbReference>
<dbReference type="PROSITE" id="PS51197">
    <property type="entry name" value="HTH_RRF2_2"/>
    <property type="match status" value="1"/>
</dbReference>
<dbReference type="STRING" id="1915074.SPHI_05570"/>
<dbReference type="InterPro" id="IPR036390">
    <property type="entry name" value="WH_DNA-bd_sf"/>
</dbReference>
<dbReference type="AlphaFoldDB" id="A0A1V2EWZ4"/>
<comment type="caution">
    <text evidence="1">The sequence shown here is derived from an EMBL/GenBank/DDBJ whole genome shotgun (WGS) entry which is preliminary data.</text>
</comment>
<dbReference type="PANTHER" id="PTHR33221:SF15">
    <property type="entry name" value="HTH-TYPE TRANSCRIPTIONAL REGULATOR YWGB-RELATED"/>
    <property type="match status" value="1"/>
</dbReference>
<dbReference type="Proteomes" id="UP000188729">
    <property type="component" value="Unassembled WGS sequence"/>
</dbReference>